<dbReference type="PANTHER" id="PTHR23119">
    <property type="entry name" value="DISCS LARGE"/>
    <property type="match status" value="1"/>
</dbReference>
<feature type="compositionally biased region" description="Polar residues" evidence="1">
    <location>
        <begin position="363"/>
        <end position="385"/>
    </location>
</feature>
<dbReference type="GO" id="GO:0045211">
    <property type="term" value="C:postsynaptic membrane"/>
    <property type="evidence" value="ECO:0007669"/>
    <property type="project" value="TreeGrafter"/>
</dbReference>
<dbReference type="InterPro" id="IPR036034">
    <property type="entry name" value="PDZ_sf"/>
</dbReference>
<feature type="domain" description="PDZ" evidence="2">
    <location>
        <begin position="255"/>
        <end position="343"/>
    </location>
</feature>
<dbReference type="GO" id="GO:0045197">
    <property type="term" value="P:establishment or maintenance of epithelial cell apical/basal polarity"/>
    <property type="evidence" value="ECO:0007669"/>
    <property type="project" value="TreeGrafter"/>
</dbReference>
<feature type="domain" description="PDZ" evidence="2">
    <location>
        <begin position="157"/>
        <end position="248"/>
    </location>
</feature>
<dbReference type="GO" id="GO:0043113">
    <property type="term" value="P:receptor clustering"/>
    <property type="evidence" value="ECO:0007669"/>
    <property type="project" value="TreeGrafter"/>
</dbReference>
<dbReference type="SUPFAM" id="SSF50156">
    <property type="entry name" value="PDZ domain-like"/>
    <property type="match status" value="2"/>
</dbReference>
<feature type="region of interest" description="Disordered" evidence="1">
    <location>
        <begin position="17"/>
        <end position="63"/>
    </location>
</feature>
<evidence type="ECO:0000313" key="4">
    <source>
        <dbReference type="Proteomes" id="UP000614601"/>
    </source>
</evidence>
<dbReference type="InterPro" id="IPR001478">
    <property type="entry name" value="PDZ"/>
</dbReference>
<dbReference type="OrthoDB" id="2187496at2759"/>
<dbReference type="GO" id="GO:0014069">
    <property type="term" value="C:postsynaptic density"/>
    <property type="evidence" value="ECO:0007669"/>
    <property type="project" value="TreeGrafter"/>
</dbReference>
<sequence length="583" mass="62568">MLQRPPTDRPVELHLVVQRSTEPMKGGRTPEPVGTKGLDGFSTGQRVTDGGLGNLTGNLRNSEAGARNVDSVLASTRPSDSAFGPSRASESILSPSRASEAIKASQSSEPLKSSLKPGISSTYPSSTDPKTIKNSTSTFTSKDPKSTSTITDGTTDYVELTRDNNNSLGLSIVGGVDHCSHPFGIDRPGVFISKISRNSQASQIPRLRVGDRILSVNGHDLTKAKHSEAVQTLKSSGKTLKLGLCHDPQPRGLIEIYFNRRKGEQIGLAIFGGINCPPANPTDPTDEGVFIERVEPGSCVADVDGLARGVRIIEVNDESLLGCTKSEAAQILRKTEGLVRLLVCDGFNSSDSTKTSDPRAESSFASSSITLPSISDQHTSHSTLPMFNETPAHRSSSGIGSMTPERPKVPVRSGDSRLSTPFSVTPTPNNVTTFPSVKTPVNGDKVDSPEHTTFASKLQRLENASKLHSIYPQPGATKVGGLLVSASSLENNNNEEKDGPKTRNIPITVKNETSKDGKYINIQPEWAKTKLTSLDNEPMRAEIIMNRSKINVGQDENKPLNTNGNGLDKHKERSVDIKFADEM</sequence>
<proteinExistence type="predicted"/>
<evidence type="ECO:0000259" key="2">
    <source>
        <dbReference type="PROSITE" id="PS50106"/>
    </source>
</evidence>
<feature type="compositionally biased region" description="Polar residues" evidence="1">
    <location>
        <begin position="88"/>
        <end position="97"/>
    </location>
</feature>
<dbReference type="PROSITE" id="PS50106">
    <property type="entry name" value="PDZ"/>
    <property type="match status" value="2"/>
</dbReference>
<dbReference type="Pfam" id="PF00595">
    <property type="entry name" value="PDZ"/>
    <property type="match status" value="2"/>
</dbReference>
<comment type="caution">
    <text evidence="3">The sequence shown here is derived from an EMBL/GenBank/DDBJ whole genome shotgun (WGS) entry which is preliminary data.</text>
</comment>
<dbReference type="GO" id="GO:0005912">
    <property type="term" value="C:adherens junction"/>
    <property type="evidence" value="ECO:0007669"/>
    <property type="project" value="TreeGrafter"/>
</dbReference>
<accession>A0A811LHU2</accession>
<evidence type="ECO:0000313" key="3">
    <source>
        <dbReference type="EMBL" id="CAD5228078.1"/>
    </source>
</evidence>
<organism evidence="3 4">
    <name type="scientific">Bursaphelenchus okinawaensis</name>
    <dbReference type="NCBI Taxonomy" id="465554"/>
    <lineage>
        <taxon>Eukaryota</taxon>
        <taxon>Metazoa</taxon>
        <taxon>Ecdysozoa</taxon>
        <taxon>Nematoda</taxon>
        <taxon>Chromadorea</taxon>
        <taxon>Rhabditida</taxon>
        <taxon>Tylenchina</taxon>
        <taxon>Tylenchomorpha</taxon>
        <taxon>Aphelenchoidea</taxon>
        <taxon>Aphelenchoididae</taxon>
        <taxon>Bursaphelenchus</taxon>
    </lineage>
</organism>
<name>A0A811LHU2_9BILA</name>
<dbReference type="PANTHER" id="PTHR23119:SF44">
    <property type="entry name" value="PROTEIN LAP4"/>
    <property type="match status" value="1"/>
</dbReference>
<feature type="compositionally biased region" description="Low complexity" evidence="1">
    <location>
        <begin position="419"/>
        <end position="437"/>
    </location>
</feature>
<feature type="compositionally biased region" description="Polar residues" evidence="1">
    <location>
        <begin position="119"/>
        <end position="152"/>
    </location>
</feature>
<reference evidence="3" key="1">
    <citation type="submission" date="2020-09" db="EMBL/GenBank/DDBJ databases">
        <authorList>
            <person name="Kikuchi T."/>
        </authorList>
    </citation>
    <scope>NUCLEOTIDE SEQUENCE</scope>
    <source>
        <strain evidence="3">SH1</strain>
    </source>
</reference>
<evidence type="ECO:0000256" key="1">
    <source>
        <dbReference type="SAM" id="MobiDB-lite"/>
    </source>
</evidence>
<dbReference type="GO" id="GO:0019901">
    <property type="term" value="F:protein kinase binding"/>
    <property type="evidence" value="ECO:0007669"/>
    <property type="project" value="TreeGrafter"/>
</dbReference>
<dbReference type="GO" id="GO:0016323">
    <property type="term" value="C:basolateral plasma membrane"/>
    <property type="evidence" value="ECO:0007669"/>
    <property type="project" value="TreeGrafter"/>
</dbReference>
<dbReference type="Gene3D" id="2.30.42.10">
    <property type="match status" value="2"/>
</dbReference>
<dbReference type="Proteomes" id="UP000783686">
    <property type="component" value="Unassembled WGS sequence"/>
</dbReference>
<dbReference type="EMBL" id="CAJFCW020000006">
    <property type="protein sequence ID" value="CAG9124088.1"/>
    <property type="molecule type" value="Genomic_DNA"/>
</dbReference>
<feature type="region of interest" description="Disordered" evidence="1">
    <location>
        <begin position="76"/>
        <end position="152"/>
    </location>
</feature>
<keyword evidence="4" id="KW-1185">Reference proteome</keyword>
<dbReference type="Proteomes" id="UP000614601">
    <property type="component" value="Unassembled WGS sequence"/>
</dbReference>
<dbReference type="GO" id="GO:0098887">
    <property type="term" value="P:neurotransmitter receptor transport, endosome to postsynaptic membrane"/>
    <property type="evidence" value="ECO:0007669"/>
    <property type="project" value="TreeGrafter"/>
</dbReference>
<dbReference type="GO" id="GO:0098968">
    <property type="term" value="P:neurotransmitter receptor transport postsynaptic membrane to endosome"/>
    <property type="evidence" value="ECO:0007669"/>
    <property type="project" value="TreeGrafter"/>
</dbReference>
<feature type="region of interest" description="Disordered" evidence="1">
    <location>
        <begin position="553"/>
        <end position="572"/>
    </location>
</feature>
<dbReference type="AlphaFoldDB" id="A0A811LHU2"/>
<gene>
    <name evidence="3" type="ORF">BOKJ2_LOCUS12498</name>
</gene>
<dbReference type="EMBL" id="CAJFDH010000006">
    <property type="protein sequence ID" value="CAD5228078.1"/>
    <property type="molecule type" value="Genomic_DNA"/>
</dbReference>
<protein>
    <recommendedName>
        <fullName evidence="2">PDZ domain-containing protein</fullName>
    </recommendedName>
</protein>
<dbReference type="GO" id="GO:0098609">
    <property type="term" value="P:cell-cell adhesion"/>
    <property type="evidence" value="ECO:0007669"/>
    <property type="project" value="TreeGrafter"/>
</dbReference>
<dbReference type="InterPro" id="IPR050614">
    <property type="entry name" value="Synaptic_Scaffolding_LAP-MAGUK"/>
</dbReference>
<dbReference type="SMART" id="SM00228">
    <property type="entry name" value="PDZ"/>
    <property type="match status" value="2"/>
</dbReference>
<feature type="region of interest" description="Disordered" evidence="1">
    <location>
        <begin position="349"/>
        <end position="449"/>
    </location>
</feature>